<comment type="caution">
    <text evidence="12">The sequence shown here is derived from an EMBL/GenBank/DDBJ whole genome shotgun (WGS) entry which is preliminary data.</text>
</comment>
<dbReference type="PROSITE" id="PS50112">
    <property type="entry name" value="PAS"/>
    <property type="match status" value="1"/>
</dbReference>
<dbReference type="InterPro" id="IPR013767">
    <property type="entry name" value="PAS_fold"/>
</dbReference>
<dbReference type="Gene3D" id="1.10.287.130">
    <property type="match status" value="1"/>
</dbReference>
<keyword evidence="5" id="KW-0547">Nucleotide-binding</keyword>
<dbReference type="SMART" id="SM00387">
    <property type="entry name" value="HATPase_c"/>
    <property type="match status" value="1"/>
</dbReference>
<dbReference type="SUPFAM" id="SSF55785">
    <property type="entry name" value="PYP-like sensor domain (PAS domain)"/>
    <property type="match status" value="1"/>
</dbReference>
<evidence type="ECO:0000256" key="7">
    <source>
        <dbReference type="ARBA" id="ARBA00022840"/>
    </source>
</evidence>
<evidence type="ECO:0000256" key="9">
    <source>
        <dbReference type="SAM" id="Phobius"/>
    </source>
</evidence>
<feature type="transmembrane region" description="Helical" evidence="9">
    <location>
        <begin position="87"/>
        <end position="112"/>
    </location>
</feature>
<dbReference type="GO" id="GO:0000155">
    <property type="term" value="F:phosphorelay sensor kinase activity"/>
    <property type="evidence" value="ECO:0007669"/>
    <property type="project" value="InterPro"/>
</dbReference>
<dbReference type="InterPro" id="IPR003594">
    <property type="entry name" value="HATPase_dom"/>
</dbReference>
<dbReference type="GO" id="GO:0006355">
    <property type="term" value="P:regulation of DNA-templated transcription"/>
    <property type="evidence" value="ECO:0007669"/>
    <property type="project" value="InterPro"/>
</dbReference>
<dbReference type="CDD" id="cd00082">
    <property type="entry name" value="HisKA"/>
    <property type="match status" value="1"/>
</dbReference>
<reference evidence="12" key="1">
    <citation type="submission" date="2022-06" db="EMBL/GenBank/DDBJ databases">
        <title>Aeoliella straminimaris, a novel planctomycete from sediments.</title>
        <authorList>
            <person name="Vitorino I.R."/>
            <person name="Lage O.M."/>
        </authorList>
    </citation>
    <scope>NUCLEOTIDE SEQUENCE</scope>
    <source>
        <strain evidence="12">ICT_H6.2</strain>
    </source>
</reference>
<evidence type="ECO:0000259" key="10">
    <source>
        <dbReference type="PROSITE" id="PS50109"/>
    </source>
</evidence>
<gene>
    <name evidence="12" type="ORF">NG895_07395</name>
</gene>
<keyword evidence="9" id="KW-0812">Transmembrane</keyword>
<evidence type="ECO:0000313" key="12">
    <source>
        <dbReference type="EMBL" id="MCO6043728.1"/>
    </source>
</evidence>
<dbReference type="Pfam" id="PF25487">
    <property type="entry name" value="ETR1_N"/>
    <property type="match status" value="1"/>
</dbReference>
<dbReference type="Pfam" id="PF02518">
    <property type="entry name" value="HATPase_c"/>
    <property type="match status" value="1"/>
</dbReference>
<evidence type="ECO:0000259" key="11">
    <source>
        <dbReference type="PROSITE" id="PS50112"/>
    </source>
</evidence>
<keyword evidence="9" id="KW-1133">Transmembrane helix</keyword>
<dbReference type="InterPro" id="IPR005467">
    <property type="entry name" value="His_kinase_dom"/>
</dbReference>
<keyword evidence="3" id="KW-0597">Phosphoprotein</keyword>
<proteinExistence type="predicted"/>
<dbReference type="PROSITE" id="PS50109">
    <property type="entry name" value="HIS_KIN"/>
    <property type="match status" value="1"/>
</dbReference>
<dbReference type="CDD" id="cd00130">
    <property type="entry name" value="PAS"/>
    <property type="match status" value="1"/>
</dbReference>
<dbReference type="SUPFAM" id="SSF55874">
    <property type="entry name" value="ATPase domain of HSP90 chaperone/DNA topoisomerase II/histidine kinase"/>
    <property type="match status" value="1"/>
</dbReference>
<evidence type="ECO:0000256" key="2">
    <source>
        <dbReference type="ARBA" id="ARBA00012438"/>
    </source>
</evidence>
<dbReference type="Proteomes" id="UP001155241">
    <property type="component" value="Unassembled WGS sequence"/>
</dbReference>
<dbReference type="AlphaFoldDB" id="A0A9X2F8Q0"/>
<accession>A0A9X2F8Q0</accession>
<comment type="catalytic activity">
    <reaction evidence="1">
        <text>ATP + protein L-histidine = ADP + protein N-phospho-L-histidine.</text>
        <dbReference type="EC" id="2.7.13.3"/>
    </reaction>
</comment>
<keyword evidence="9" id="KW-0472">Membrane</keyword>
<dbReference type="InterPro" id="IPR004358">
    <property type="entry name" value="Sig_transdc_His_kin-like_C"/>
</dbReference>
<dbReference type="PANTHER" id="PTHR43065:SF46">
    <property type="entry name" value="C4-DICARBOXYLATE TRANSPORT SENSOR PROTEIN DCTB"/>
    <property type="match status" value="1"/>
</dbReference>
<evidence type="ECO:0000256" key="8">
    <source>
        <dbReference type="ARBA" id="ARBA00023012"/>
    </source>
</evidence>
<dbReference type="InterPro" id="IPR003661">
    <property type="entry name" value="HisK_dim/P_dom"/>
</dbReference>
<evidence type="ECO:0000313" key="13">
    <source>
        <dbReference type="Proteomes" id="UP001155241"/>
    </source>
</evidence>
<sequence>MRLSSKTIRMLLVAALISVFIALLFHPALGVFDPTGFPPRWYCGNWSSTLGWTHIVADLAIWLAYTAIPLIILAFARKRSDRAFPAVWWLFAAFILACGTIHLVEATIFWWPVYRLSAVTKVITAIVSWATVLALFPTLPKALALPSRLNDIQSIIQHAPTAMLVADHTGKILMVNLATERVFGYTADELIGQCVDMLVPARYREHHPALVGSYFDKPTVTQLGEGRELTGMHKAGHEVPVEIGLTPLEHHGKPVVLACMVDQTLHKQRREKELAELSHALSLREVVGGFAHELNTPIQRIVMWAGVLQFRDPPDTIQEPVEGMISASRELSNIVRRLRDAVIRRDMVNQPIDLNTLIGDTLTFMYREVGSSVRTELKNDLPQVLGDPIQLQLVISNLIRNANQAGPPVTVSTQQSNGEVVIRVDDCGPGLPDDPKRLFEPLYSTKQGGLGMGLTISQSIVRRLGGRIDASQRSQGARVEVILPSLPDRKDS</sequence>
<protein>
    <recommendedName>
        <fullName evidence="2">histidine kinase</fullName>
        <ecNumber evidence="2">2.7.13.3</ecNumber>
    </recommendedName>
</protein>
<dbReference type="PRINTS" id="PR00344">
    <property type="entry name" value="BCTRLSENSOR"/>
</dbReference>
<dbReference type="NCBIfam" id="TIGR00229">
    <property type="entry name" value="sensory_box"/>
    <property type="match status" value="1"/>
</dbReference>
<dbReference type="EMBL" id="JAMXLR010000026">
    <property type="protein sequence ID" value="MCO6043728.1"/>
    <property type="molecule type" value="Genomic_DNA"/>
</dbReference>
<feature type="domain" description="Histidine kinase" evidence="10">
    <location>
        <begin position="289"/>
        <end position="487"/>
    </location>
</feature>
<dbReference type="Gene3D" id="3.30.565.10">
    <property type="entry name" value="Histidine kinase-like ATPase, C-terminal domain"/>
    <property type="match status" value="1"/>
</dbReference>
<evidence type="ECO:0000256" key="1">
    <source>
        <dbReference type="ARBA" id="ARBA00000085"/>
    </source>
</evidence>
<evidence type="ECO:0000256" key="3">
    <source>
        <dbReference type="ARBA" id="ARBA00022553"/>
    </source>
</evidence>
<dbReference type="Pfam" id="PF00989">
    <property type="entry name" value="PAS"/>
    <property type="match status" value="1"/>
</dbReference>
<feature type="domain" description="PAS" evidence="11">
    <location>
        <begin position="148"/>
        <end position="193"/>
    </location>
</feature>
<keyword evidence="7" id="KW-0067">ATP-binding</keyword>
<dbReference type="Gene3D" id="3.30.450.20">
    <property type="entry name" value="PAS domain"/>
    <property type="match status" value="1"/>
</dbReference>
<dbReference type="InterPro" id="IPR036097">
    <property type="entry name" value="HisK_dim/P_sf"/>
</dbReference>
<dbReference type="SMART" id="SM00091">
    <property type="entry name" value="PAS"/>
    <property type="match status" value="1"/>
</dbReference>
<dbReference type="InterPro" id="IPR036890">
    <property type="entry name" value="HATPase_C_sf"/>
</dbReference>
<dbReference type="GO" id="GO:0005524">
    <property type="term" value="F:ATP binding"/>
    <property type="evidence" value="ECO:0007669"/>
    <property type="project" value="UniProtKB-KW"/>
</dbReference>
<dbReference type="SUPFAM" id="SSF47384">
    <property type="entry name" value="Homodimeric domain of signal transducing histidine kinase"/>
    <property type="match status" value="1"/>
</dbReference>
<dbReference type="InterPro" id="IPR000014">
    <property type="entry name" value="PAS"/>
</dbReference>
<evidence type="ECO:0000256" key="5">
    <source>
        <dbReference type="ARBA" id="ARBA00022741"/>
    </source>
</evidence>
<keyword evidence="13" id="KW-1185">Reference proteome</keyword>
<dbReference type="InterPro" id="IPR058544">
    <property type="entry name" value="ETR1_N"/>
</dbReference>
<organism evidence="12 13">
    <name type="scientific">Aeoliella straminimaris</name>
    <dbReference type="NCBI Taxonomy" id="2954799"/>
    <lineage>
        <taxon>Bacteria</taxon>
        <taxon>Pseudomonadati</taxon>
        <taxon>Planctomycetota</taxon>
        <taxon>Planctomycetia</taxon>
        <taxon>Pirellulales</taxon>
        <taxon>Lacipirellulaceae</taxon>
        <taxon>Aeoliella</taxon>
    </lineage>
</organism>
<dbReference type="EC" id="2.7.13.3" evidence="2"/>
<name>A0A9X2F8Q0_9BACT</name>
<evidence type="ECO:0000256" key="6">
    <source>
        <dbReference type="ARBA" id="ARBA00022777"/>
    </source>
</evidence>
<dbReference type="PANTHER" id="PTHR43065">
    <property type="entry name" value="SENSOR HISTIDINE KINASE"/>
    <property type="match status" value="1"/>
</dbReference>
<dbReference type="InterPro" id="IPR035965">
    <property type="entry name" value="PAS-like_dom_sf"/>
</dbReference>
<evidence type="ECO:0000256" key="4">
    <source>
        <dbReference type="ARBA" id="ARBA00022679"/>
    </source>
</evidence>
<keyword evidence="4" id="KW-0808">Transferase</keyword>
<feature type="transmembrane region" description="Helical" evidence="9">
    <location>
        <begin position="54"/>
        <end position="75"/>
    </location>
</feature>
<keyword evidence="8" id="KW-0902">Two-component regulatory system</keyword>
<keyword evidence="6" id="KW-0418">Kinase</keyword>